<reference evidence="1" key="1">
    <citation type="journal article" date="2018" name="Science">
        <title>Natural noncanonical protein splicing yields products with diverse ?-amino acid residues.</title>
        <authorList>
            <person name="Morinaka B.I."/>
            <person name="Lakis E."/>
            <person name="Verest M."/>
            <person name="Helf M.J."/>
            <person name="Scalvenzi T."/>
            <person name="Vagstad A.L."/>
            <person name="Sims J."/>
            <person name="Sunagawa S."/>
            <person name="Gugger M."/>
            <person name="Piel J."/>
        </authorList>
    </citation>
    <scope>NUCLEOTIDE SEQUENCE</scope>
    <source>
        <strain evidence="1">PCC 9229</strain>
    </source>
</reference>
<proteinExistence type="predicted"/>
<dbReference type="AlphaFoldDB" id="A0A2P0ZGK4"/>
<protein>
    <submittedName>
        <fullName evidence="1">Uncharacterized protein</fullName>
    </submittedName>
</protein>
<accession>A0A2P0ZGK4</accession>
<sequence length="100" mass="10521">MIIADLNYLEITSEEVIGGNFGYGYGDFDIDKDVDIDIDINEDLNIDKNVDVDVNISGNLATAESGATALGNNSFAETFAFTFTNDGVASANALSVSGTN</sequence>
<name>A0A2P0ZGK4_NOSS9</name>
<organism evidence="1">
    <name type="scientific">Nostoc sp. (strain PCC 9229)</name>
    <dbReference type="NCBI Taxonomy" id="70817"/>
    <lineage>
        <taxon>Bacteria</taxon>
        <taxon>Bacillati</taxon>
        <taxon>Cyanobacteriota</taxon>
        <taxon>Cyanophyceae</taxon>
        <taxon>Nostocales</taxon>
        <taxon>Nostocaceae</taxon>
        <taxon>Nostoc</taxon>
    </lineage>
</organism>
<evidence type="ECO:0000313" key="1">
    <source>
        <dbReference type="EMBL" id="AVH79594.1"/>
    </source>
</evidence>
<dbReference type="EMBL" id="MG373774">
    <property type="protein sequence ID" value="AVH79594.1"/>
    <property type="molecule type" value="Genomic_DNA"/>
</dbReference>